<gene>
    <name evidence="7" type="ORF">AOXY_G6380</name>
</gene>
<dbReference type="SUPFAM" id="SSF109732">
    <property type="entry name" value="HBS1-like domain"/>
    <property type="match status" value="1"/>
</dbReference>
<comment type="subcellular location">
    <subcellularLocation>
        <location evidence="1">Cytoplasm</location>
    </subcellularLocation>
</comment>
<dbReference type="InterPro" id="IPR037189">
    <property type="entry name" value="HBS1-like_N_sf"/>
</dbReference>
<evidence type="ECO:0000313" key="8">
    <source>
        <dbReference type="Proteomes" id="UP001230051"/>
    </source>
</evidence>
<keyword evidence="2" id="KW-0963">Cytoplasm</keyword>
<keyword evidence="3" id="KW-0597">Phosphoprotein</keyword>
<dbReference type="Proteomes" id="UP001230051">
    <property type="component" value="Unassembled WGS sequence"/>
</dbReference>
<dbReference type="Pfam" id="PF08938">
    <property type="entry name" value="HBS1_N"/>
    <property type="match status" value="1"/>
</dbReference>
<evidence type="ECO:0000256" key="3">
    <source>
        <dbReference type="ARBA" id="ARBA00022553"/>
    </source>
</evidence>
<dbReference type="InterPro" id="IPR015033">
    <property type="entry name" value="HBS1-like_N"/>
</dbReference>
<evidence type="ECO:0000256" key="1">
    <source>
        <dbReference type="ARBA" id="ARBA00004496"/>
    </source>
</evidence>
<proteinExistence type="predicted"/>
<evidence type="ECO:0000256" key="4">
    <source>
        <dbReference type="ARBA" id="ARBA00022801"/>
    </source>
</evidence>
<dbReference type="GO" id="GO:0005737">
    <property type="term" value="C:cytoplasm"/>
    <property type="evidence" value="ECO:0007669"/>
    <property type="project" value="UniProtKB-SubCell"/>
</dbReference>
<dbReference type="Gene3D" id="1.10.8.10">
    <property type="entry name" value="DNA helicase RuvA subunit, C-terminal domain"/>
    <property type="match status" value="1"/>
</dbReference>
<dbReference type="GO" id="GO:0016787">
    <property type="term" value="F:hydrolase activity"/>
    <property type="evidence" value="ECO:0007669"/>
    <property type="project" value="UniProtKB-KW"/>
</dbReference>
<evidence type="ECO:0000256" key="5">
    <source>
        <dbReference type="ARBA" id="ARBA00022917"/>
    </source>
</evidence>
<keyword evidence="4" id="KW-0378">Hydrolase</keyword>
<feature type="domain" description="HBS1-like protein N-terminal" evidence="6">
    <location>
        <begin position="58"/>
        <end position="132"/>
    </location>
</feature>
<evidence type="ECO:0000313" key="7">
    <source>
        <dbReference type="EMBL" id="KAK1171530.1"/>
    </source>
</evidence>
<dbReference type="GO" id="GO:0006412">
    <property type="term" value="P:translation"/>
    <property type="evidence" value="ECO:0007669"/>
    <property type="project" value="UniProtKB-KW"/>
</dbReference>
<keyword evidence="8" id="KW-1185">Reference proteome</keyword>
<keyword evidence="5" id="KW-0648">Protein biosynthesis</keyword>
<dbReference type="EMBL" id="JAGXEW010000005">
    <property type="protein sequence ID" value="KAK1171530.1"/>
    <property type="molecule type" value="Genomic_DNA"/>
</dbReference>
<comment type="caution">
    <text evidence="7">The sequence shown here is derived from an EMBL/GenBank/DDBJ whole genome shotgun (WGS) entry which is preliminary data.</text>
</comment>
<name>A0AAD8GC12_ACIOX</name>
<protein>
    <recommendedName>
        <fullName evidence="6">HBS1-like protein N-terminal domain-containing protein</fullName>
    </recommendedName>
</protein>
<accession>A0AAD8GC12</accession>
<sequence>MSRHRNVRGYNCDEDFDDDDICGQSVDDYCISPTTAAEFINSKRDKPSIFREPLVEEECGVEEQEVPAFSPSMNHEKLSEVDQARLYSCLVQMRQILSDSVPDPILVEAVVKCRFDLQKALDLILSEGGKKTSSTSNQNEISTGKAAKGDLVSSSKFGISKHDGSFKTPSALHNTEMSSSLDLSCLLAQLELPAVVLSDRLSSTNLKMHCSDEGGSKTCQNNFLNLSLSELNNASFKKTEHESTKSNSLGKTSLAQLISNHERDSQKGVNFTPLAFAGCATAVPKSKSEISDSSLPQKVSLSASSAEMDPKYTAALGSLTDFNTPFPNTNCLPSSLGTLTQTNMQDPKQKPEAFGSLHSVFQSTPLDITSRNNSYKTQHVGSPSLADLIQEHTKTSLSPYDTLRDSQVKPVAGEVSVPLSFASLSLSQLASEHEAKTGSLPLTGTLSSLLTPVTTKAKAQEKVCLSSLIADSVESAPKTWLMNNKHDVLDPQPSVGLDLNVDLSMLIQKPPEAEMTKILLSKSKDQNISHSGNNQSLCKCKTGHVSKRRTMTVSWSKELSAKPSVFALALSVQYPPRGFRKQVLGIHKAFLYSKQMQVVKRKDQGPLFKIAPFDFQTPSPDDIIKAKQKKAFTR</sequence>
<organism evidence="7 8">
    <name type="scientific">Acipenser oxyrinchus oxyrinchus</name>
    <dbReference type="NCBI Taxonomy" id="40147"/>
    <lineage>
        <taxon>Eukaryota</taxon>
        <taxon>Metazoa</taxon>
        <taxon>Chordata</taxon>
        <taxon>Craniata</taxon>
        <taxon>Vertebrata</taxon>
        <taxon>Euteleostomi</taxon>
        <taxon>Actinopterygii</taxon>
        <taxon>Chondrostei</taxon>
        <taxon>Acipenseriformes</taxon>
        <taxon>Acipenseridae</taxon>
        <taxon>Acipenser</taxon>
    </lineage>
</organism>
<evidence type="ECO:0000256" key="2">
    <source>
        <dbReference type="ARBA" id="ARBA00022490"/>
    </source>
</evidence>
<evidence type="ECO:0000259" key="6">
    <source>
        <dbReference type="Pfam" id="PF08938"/>
    </source>
</evidence>
<reference evidence="7" key="1">
    <citation type="submission" date="2022-02" db="EMBL/GenBank/DDBJ databases">
        <title>Atlantic sturgeon de novo genome assembly.</title>
        <authorList>
            <person name="Stock M."/>
            <person name="Klopp C."/>
            <person name="Guiguen Y."/>
            <person name="Cabau C."/>
            <person name="Parinello H."/>
            <person name="Santidrian Yebra-Pimentel E."/>
            <person name="Kuhl H."/>
            <person name="Dirks R.P."/>
            <person name="Guessner J."/>
            <person name="Wuertz S."/>
            <person name="Du K."/>
            <person name="Schartl M."/>
        </authorList>
    </citation>
    <scope>NUCLEOTIDE SEQUENCE</scope>
    <source>
        <strain evidence="7">STURGEONOMICS-FGT-2020</strain>
        <tissue evidence="7">Whole blood</tissue>
    </source>
</reference>
<dbReference type="AlphaFoldDB" id="A0AAD8GC12"/>